<dbReference type="PROSITE" id="PS50262">
    <property type="entry name" value="G_PROTEIN_RECEP_F1_2"/>
    <property type="match status" value="1"/>
</dbReference>
<feature type="domain" description="G-protein coupled receptors family 1 profile" evidence="11">
    <location>
        <begin position="18"/>
        <end position="270"/>
    </location>
</feature>
<evidence type="ECO:0000256" key="9">
    <source>
        <dbReference type="RuleBase" id="RU000688"/>
    </source>
</evidence>
<feature type="transmembrane region" description="Helical" evidence="10">
    <location>
        <begin position="112"/>
        <end position="130"/>
    </location>
</feature>
<feature type="transmembrane region" description="Helical" evidence="10">
    <location>
        <begin position="221"/>
        <end position="244"/>
    </location>
</feature>
<comment type="similarity">
    <text evidence="9">Belongs to the G-protein coupled receptor 1 family.</text>
</comment>
<organism evidence="12">
    <name type="scientific">Capitella teleta</name>
    <name type="common">Polychaete worm</name>
    <dbReference type="NCBI Taxonomy" id="283909"/>
    <lineage>
        <taxon>Eukaryota</taxon>
        <taxon>Metazoa</taxon>
        <taxon>Spiralia</taxon>
        <taxon>Lophotrochozoa</taxon>
        <taxon>Annelida</taxon>
        <taxon>Polychaeta</taxon>
        <taxon>Sedentaria</taxon>
        <taxon>Scolecida</taxon>
        <taxon>Capitellidae</taxon>
        <taxon>Capitella</taxon>
    </lineage>
</organism>
<comment type="subcellular location">
    <subcellularLocation>
        <location evidence="1">Cell membrane</location>
        <topology evidence="1">Multi-pass membrane protein</topology>
    </subcellularLocation>
</comment>
<dbReference type="PANTHER" id="PTHR24228">
    <property type="entry name" value="B2 BRADYKININ RECEPTOR/ANGIOTENSIN II RECEPTOR"/>
    <property type="match status" value="1"/>
</dbReference>
<dbReference type="STRING" id="283909.R7UUZ0"/>
<feature type="transmembrane region" description="Helical" evidence="10">
    <location>
        <begin position="250"/>
        <end position="273"/>
    </location>
</feature>
<dbReference type="Gene3D" id="1.20.1070.10">
    <property type="entry name" value="Rhodopsin 7-helix transmembrane proteins"/>
    <property type="match status" value="1"/>
</dbReference>
<dbReference type="EnsemblMetazoa" id="CapteT131802">
    <property type="protein sequence ID" value="CapteP131802"/>
    <property type="gene ID" value="CapteG131802"/>
</dbReference>
<dbReference type="InterPro" id="IPR017452">
    <property type="entry name" value="GPCR_Rhodpsn_7TM"/>
</dbReference>
<sequence>MIAVLVITGVLSSVTLLGHGLMLGAVIRSRFVKLNANVFLINIAIADCLIALCTFVFLLLPITTDSSPLCIISAMVLLVLSGVSGISVLFLAIERYLRVCRRKWYRQVRKKVLILAVLIGIWVHSGVWAAQGVTGWTELHYAERTGLCLINPRVSISYDVTITFVFVILPAIVLMFCYTSIIVAADRSRRTMEKCESPRMKRFCSPAKMTYHKERWLKSTLVAAILLFVTCYGCVGGILLASYFIEPPYILQPLSVCLILTTSAGNAIIYSAMNHNVRRCYSRVFATLRKATVREEHQNDATGGILCEKNSKSSKSPTISQDKFSMEPVDIPSTSYTRSELPNCVAIH</sequence>
<reference evidence="14" key="1">
    <citation type="submission" date="2012-12" db="EMBL/GenBank/DDBJ databases">
        <authorList>
            <person name="Hellsten U."/>
            <person name="Grimwood J."/>
            <person name="Chapman J.A."/>
            <person name="Shapiro H."/>
            <person name="Aerts A."/>
            <person name="Otillar R.P."/>
            <person name="Terry A.Y."/>
            <person name="Boore J.L."/>
            <person name="Simakov O."/>
            <person name="Marletaz F."/>
            <person name="Cho S.-J."/>
            <person name="Edsinger-Gonzales E."/>
            <person name="Havlak P."/>
            <person name="Kuo D.-H."/>
            <person name="Larsson T."/>
            <person name="Lv J."/>
            <person name="Arendt D."/>
            <person name="Savage R."/>
            <person name="Osoegawa K."/>
            <person name="de Jong P."/>
            <person name="Lindberg D.R."/>
            <person name="Seaver E.C."/>
            <person name="Weisblat D.A."/>
            <person name="Putnam N.H."/>
            <person name="Grigoriev I.V."/>
            <person name="Rokhsar D.S."/>
        </authorList>
    </citation>
    <scope>NUCLEOTIDE SEQUENCE</scope>
    <source>
        <strain evidence="14">I ESC-2004</strain>
    </source>
</reference>
<evidence type="ECO:0000256" key="1">
    <source>
        <dbReference type="ARBA" id="ARBA00004651"/>
    </source>
</evidence>
<evidence type="ECO:0000313" key="14">
    <source>
        <dbReference type="Proteomes" id="UP000014760"/>
    </source>
</evidence>
<dbReference type="AlphaFoldDB" id="R7UUZ0"/>
<evidence type="ECO:0000313" key="12">
    <source>
        <dbReference type="EMBL" id="ELU10453.1"/>
    </source>
</evidence>
<dbReference type="GO" id="GO:0005886">
    <property type="term" value="C:plasma membrane"/>
    <property type="evidence" value="ECO:0007669"/>
    <property type="project" value="UniProtKB-SubCell"/>
</dbReference>
<dbReference type="InterPro" id="IPR000276">
    <property type="entry name" value="GPCR_Rhodpsn"/>
</dbReference>
<dbReference type="CDD" id="cd00637">
    <property type="entry name" value="7tm_classA_rhodopsin-like"/>
    <property type="match status" value="1"/>
</dbReference>
<evidence type="ECO:0000256" key="5">
    <source>
        <dbReference type="ARBA" id="ARBA00023040"/>
    </source>
</evidence>
<feature type="transmembrane region" description="Helical" evidence="10">
    <location>
        <begin position="162"/>
        <end position="184"/>
    </location>
</feature>
<protein>
    <recommendedName>
        <fullName evidence="11">G-protein coupled receptors family 1 profile domain-containing protein</fullName>
    </recommendedName>
</protein>
<keyword evidence="7 9" id="KW-0675">Receptor</keyword>
<keyword evidence="5 9" id="KW-0297">G-protein coupled receptor</keyword>
<keyword evidence="3 9" id="KW-0812">Transmembrane</keyword>
<name>R7UUZ0_CAPTE</name>
<keyword evidence="8 9" id="KW-0807">Transducer</keyword>
<keyword evidence="14" id="KW-1185">Reference proteome</keyword>
<evidence type="ECO:0000313" key="13">
    <source>
        <dbReference type="EnsemblMetazoa" id="CapteP131802"/>
    </source>
</evidence>
<dbReference type="OMA" id="RLYYHFD"/>
<dbReference type="EMBL" id="KB297495">
    <property type="protein sequence ID" value="ELU10453.1"/>
    <property type="molecule type" value="Genomic_DNA"/>
</dbReference>
<dbReference type="HOGENOM" id="CLU_797520_0_0_1"/>
<reference evidence="12 14" key="2">
    <citation type="journal article" date="2013" name="Nature">
        <title>Insights into bilaterian evolution from three spiralian genomes.</title>
        <authorList>
            <person name="Simakov O."/>
            <person name="Marletaz F."/>
            <person name="Cho S.J."/>
            <person name="Edsinger-Gonzales E."/>
            <person name="Havlak P."/>
            <person name="Hellsten U."/>
            <person name="Kuo D.H."/>
            <person name="Larsson T."/>
            <person name="Lv J."/>
            <person name="Arendt D."/>
            <person name="Savage R."/>
            <person name="Osoegawa K."/>
            <person name="de Jong P."/>
            <person name="Grimwood J."/>
            <person name="Chapman J.A."/>
            <person name="Shapiro H."/>
            <person name="Aerts A."/>
            <person name="Otillar R.P."/>
            <person name="Terry A.Y."/>
            <person name="Boore J.L."/>
            <person name="Grigoriev I.V."/>
            <person name="Lindberg D.R."/>
            <person name="Seaver E.C."/>
            <person name="Weisblat D.A."/>
            <person name="Putnam N.H."/>
            <person name="Rokhsar D.S."/>
        </authorList>
    </citation>
    <scope>NUCLEOTIDE SEQUENCE</scope>
    <source>
        <strain evidence="12 14">I ESC-2004</strain>
    </source>
</reference>
<accession>R7UUZ0</accession>
<proteinExistence type="inferred from homology"/>
<feature type="transmembrane region" description="Helical" evidence="10">
    <location>
        <begin position="39"/>
        <end position="60"/>
    </location>
</feature>
<evidence type="ECO:0000256" key="10">
    <source>
        <dbReference type="SAM" id="Phobius"/>
    </source>
</evidence>
<dbReference type="PANTHER" id="PTHR24228:SF59">
    <property type="entry name" value="NEUROPEPTIDE RECEPTOR 15"/>
    <property type="match status" value="1"/>
</dbReference>
<evidence type="ECO:0000259" key="11">
    <source>
        <dbReference type="PROSITE" id="PS50262"/>
    </source>
</evidence>
<evidence type="ECO:0000256" key="2">
    <source>
        <dbReference type="ARBA" id="ARBA00022475"/>
    </source>
</evidence>
<evidence type="ECO:0000256" key="3">
    <source>
        <dbReference type="ARBA" id="ARBA00022692"/>
    </source>
</evidence>
<keyword evidence="4 10" id="KW-1133">Transmembrane helix</keyword>
<dbReference type="EMBL" id="AMQN01006065">
    <property type="status" value="NOT_ANNOTATED_CDS"/>
    <property type="molecule type" value="Genomic_DNA"/>
</dbReference>
<evidence type="ECO:0000256" key="8">
    <source>
        <dbReference type="ARBA" id="ARBA00023224"/>
    </source>
</evidence>
<dbReference type="OrthoDB" id="2101615at2759"/>
<evidence type="ECO:0000256" key="4">
    <source>
        <dbReference type="ARBA" id="ARBA00022989"/>
    </source>
</evidence>
<feature type="transmembrane region" description="Helical" evidence="10">
    <location>
        <begin position="6"/>
        <end position="27"/>
    </location>
</feature>
<dbReference type="PROSITE" id="PS00237">
    <property type="entry name" value="G_PROTEIN_RECEP_F1_1"/>
    <property type="match status" value="1"/>
</dbReference>
<keyword evidence="6 10" id="KW-0472">Membrane</keyword>
<dbReference type="Proteomes" id="UP000014760">
    <property type="component" value="Unassembled WGS sequence"/>
</dbReference>
<dbReference type="PRINTS" id="PR00237">
    <property type="entry name" value="GPCRRHODOPSN"/>
</dbReference>
<reference evidence="13" key="3">
    <citation type="submission" date="2015-06" db="UniProtKB">
        <authorList>
            <consortium name="EnsemblMetazoa"/>
        </authorList>
    </citation>
    <scope>IDENTIFICATION</scope>
</reference>
<evidence type="ECO:0000256" key="7">
    <source>
        <dbReference type="ARBA" id="ARBA00023170"/>
    </source>
</evidence>
<evidence type="ECO:0000256" key="6">
    <source>
        <dbReference type="ARBA" id="ARBA00023136"/>
    </source>
</evidence>
<dbReference type="GO" id="GO:0004930">
    <property type="term" value="F:G protein-coupled receptor activity"/>
    <property type="evidence" value="ECO:0007669"/>
    <property type="project" value="UniProtKB-KW"/>
</dbReference>
<keyword evidence="2" id="KW-1003">Cell membrane</keyword>
<dbReference type="SUPFAM" id="SSF81321">
    <property type="entry name" value="Family A G protein-coupled receptor-like"/>
    <property type="match status" value="1"/>
</dbReference>
<gene>
    <name evidence="12" type="ORF">CAPTEDRAFT_131802</name>
</gene>
<feature type="transmembrane region" description="Helical" evidence="10">
    <location>
        <begin position="66"/>
        <end position="91"/>
    </location>
</feature>
<dbReference type="Pfam" id="PF00001">
    <property type="entry name" value="7tm_1"/>
    <property type="match status" value="1"/>
</dbReference>